<evidence type="ECO:0000313" key="4">
    <source>
        <dbReference type="EMBL" id="OAX37935.1"/>
    </source>
</evidence>
<evidence type="ECO:0000256" key="1">
    <source>
        <dbReference type="SAM" id="MobiDB-lite"/>
    </source>
</evidence>
<dbReference type="InParanoid" id="A0A1B7MZA3"/>
<feature type="transmembrane region" description="Helical" evidence="2">
    <location>
        <begin position="240"/>
        <end position="258"/>
    </location>
</feature>
<feature type="transmembrane region" description="Helical" evidence="2">
    <location>
        <begin position="92"/>
        <end position="113"/>
    </location>
</feature>
<proteinExistence type="predicted"/>
<accession>A0A1B7MZA3</accession>
<feature type="region of interest" description="Disordered" evidence="1">
    <location>
        <begin position="291"/>
        <end position="311"/>
    </location>
</feature>
<feature type="transmembrane region" description="Helical" evidence="2">
    <location>
        <begin position="167"/>
        <end position="186"/>
    </location>
</feature>
<feature type="domain" description="Rhodanese" evidence="3">
    <location>
        <begin position="185"/>
        <end position="211"/>
    </location>
</feature>
<name>A0A1B7MZA3_9AGAM</name>
<dbReference type="OrthoDB" id="3226582at2759"/>
<gene>
    <name evidence="4" type="ORF">K503DRAFT_800847</name>
</gene>
<feature type="transmembrane region" description="Helical" evidence="2">
    <location>
        <begin position="44"/>
        <end position="72"/>
    </location>
</feature>
<dbReference type="AlphaFoldDB" id="A0A1B7MZA3"/>
<dbReference type="EMBL" id="KV448322">
    <property type="protein sequence ID" value="OAX37935.1"/>
    <property type="molecule type" value="Genomic_DNA"/>
</dbReference>
<dbReference type="Proteomes" id="UP000092154">
    <property type="component" value="Unassembled WGS sequence"/>
</dbReference>
<dbReference type="PROSITE" id="PS50206">
    <property type="entry name" value="RHODANESE_3"/>
    <property type="match status" value="1"/>
</dbReference>
<feature type="transmembrane region" description="Helical" evidence="2">
    <location>
        <begin position="206"/>
        <end position="228"/>
    </location>
</feature>
<evidence type="ECO:0000256" key="2">
    <source>
        <dbReference type="SAM" id="Phobius"/>
    </source>
</evidence>
<evidence type="ECO:0000259" key="3">
    <source>
        <dbReference type="PROSITE" id="PS50206"/>
    </source>
</evidence>
<reference evidence="4 5" key="1">
    <citation type="submission" date="2016-06" db="EMBL/GenBank/DDBJ databases">
        <title>Comparative genomics of the ectomycorrhizal sister species Rhizopogon vinicolor and Rhizopogon vesiculosus (Basidiomycota: Boletales) reveals a divergence of the mating type B locus.</title>
        <authorList>
            <consortium name="DOE Joint Genome Institute"/>
            <person name="Mujic A.B."/>
            <person name="Kuo A."/>
            <person name="Tritt A."/>
            <person name="Lipzen A."/>
            <person name="Chen C."/>
            <person name="Johnson J."/>
            <person name="Sharma A."/>
            <person name="Barry K."/>
            <person name="Grigoriev I.V."/>
            <person name="Spatafora J.W."/>
        </authorList>
    </citation>
    <scope>NUCLEOTIDE SEQUENCE [LARGE SCALE GENOMIC DNA]</scope>
    <source>
        <strain evidence="4 5">AM-OR11-026</strain>
    </source>
</reference>
<keyword evidence="2" id="KW-1133">Transmembrane helix</keyword>
<dbReference type="InterPro" id="IPR001763">
    <property type="entry name" value="Rhodanese-like_dom"/>
</dbReference>
<feature type="transmembrane region" description="Helical" evidence="2">
    <location>
        <begin position="125"/>
        <end position="147"/>
    </location>
</feature>
<evidence type="ECO:0000313" key="5">
    <source>
        <dbReference type="Proteomes" id="UP000092154"/>
    </source>
</evidence>
<protein>
    <recommendedName>
        <fullName evidence="3">Rhodanese domain-containing protein</fullName>
    </recommendedName>
</protein>
<sequence length="326" mass="35581">MALSPINRMFMTSAWLESILYGINCVLFGTCIYILFVRKRKAHWITLVSCIFHISIATAHNILSLICSLQAFTNPAIISASNGSSLYLLRHTTLFFTSGTLHLLNVFGLNLLLIWRLYVVWQSYWVLIVMLVLEAAQIATSITGWVLLFQSSPVFSHRAHDFVDAGLSFDLVVAIAVTSGISYRLWRAGQRVSILTGGRNAYKAAIYTIIESGAIYTSSIIVVSGLLVSGSLAGAVAANVNVQIATLTPLLLVVRLGLGLTHGESKQPEILSAAGPFFVRPVEDNITEEISTRTTDSDVVDSSSRPTRESIQSCHDSCVKKNVKVS</sequence>
<organism evidence="4 5">
    <name type="scientific">Rhizopogon vinicolor AM-OR11-026</name>
    <dbReference type="NCBI Taxonomy" id="1314800"/>
    <lineage>
        <taxon>Eukaryota</taxon>
        <taxon>Fungi</taxon>
        <taxon>Dikarya</taxon>
        <taxon>Basidiomycota</taxon>
        <taxon>Agaricomycotina</taxon>
        <taxon>Agaricomycetes</taxon>
        <taxon>Agaricomycetidae</taxon>
        <taxon>Boletales</taxon>
        <taxon>Suillineae</taxon>
        <taxon>Rhizopogonaceae</taxon>
        <taxon>Rhizopogon</taxon>
    </lineage>
</organism>
<keyword evidence="2" id="KW-0472">Membrane</keyword>
<keyword evidence="2" id="KW-0812">Transmembrane</keyword>
<feature type="transmembrane region" description="Helical" evidence="2">
    <location>
        <begin position="19"/>
        <end position="37"/>
    </location>
</feature>
<keyword evidence="5" id="KW-1185">Reference proteome</keyword>